<dbReference type="OrthoDB" id="8454826at2"/>
<dbReference type="SMART" id="SM00062">
    <property type="entry name" value="PBPb"/>
    <property type="match status" value="1"/>
</dbReference>
<dbReference type="PANTHER" id="PTHR35936">
    <property type="entry name" value="MEMBRANE-BOUND LYTIC MUREIN TRANSGLYCOSYLASE F"/>
    <property type="match status" value="1"/>
</dbReference>
<dbReference type="InterPro" id="IPR001638">
    <property type="entry name" value="Solute-binding_3/MltF_N"/>
</dbReference>
<evidence type="ECO:0000313" key="4">
    <source>
        <dbReference type="Proteomes" id="UP000254134"/>
    </source>
</evidence>
<dbReference type="Pfam" id="PF00497">
    <property type="entry name" value="SBP_bac_3"/>
    <property type="match status" value="1"/>
</dbReference>
<proteinExistence type="predicted"/>
<sequence>MTAQASLPSLVDPGRLTLGCVDLDAPPLFSRADARGRRDGYEPAAAAAVAARLGLEVAWSFLAWSDFYPALENGRVDAIWCGQGMSDERRARADFTRPYAVFDESVVVRADDPASTPADLRGRRIGAIAGSTNMRLAETFPDVELVSFAGTADVFADMIRALRAGEVDGFVDDDVVMVPLDAEPDMRLAFTLPTRNRWGVAVRKGDDPLREALDEALAGAIDDGALEAAWSRWMPWLAFPLPAA</sequence>
<dbReference type="SUPFAM" id="SSF53850">
    <property type="entry name" value="Periplasmic binding protein-like II"/>
    <property type="match status" value="1"/>
</dbReference>
<gene>
    <name evidence="3" type="ORF">Gocc_2442</name>
</gene>
<keyword evidence="4" id="KW-1185">Reference proteome</keyword>
<evidence type="ECO:0000259" key="2">
    <source>
        <dbReference type="SMART" id="SM00062"/>
    </source>
</evidence>
<dbReference type="PANTHER" id="PTHR35936:SF17">
    <property type="entry name" value="ARGININE-BINDING EXTRACELLULAR PROTEIN ARTP"/>
    <property type="match status" value="1"/>
</dbReference>
<accession>A0A7M2YWQ4</accession>
<dbReference type="Proteomes" id="UP000254134">
    <property type="component" value="Unassembled WGS sequence"/>
</dbReference>
<dbReference type="RefSeq" id="WP_114796850.1">
    <property type="nucleotide sequence ID" value="NZ_QQZY01000006.1"/>
</dbReference>
<organism evidence="3 4">
    <name type="scientific">Gaiella occulta</name>
    <dbReference type="NCBI Taxonomy" id="1002870"/>
    <lineage>
        <taxon>Bacteria</taxon>
        <taxon>Bacillati</taxon>
        <taxon>Actinomycetota</taxon>
        <taxon>Thermoleophilia</taxon>
        <taxon>Gaiellales</taxon>
        <taxon>Gaiellaceae</taxon>
        <taxon>Gaiella</taxon>
    </lineage>
</organism>
<dbReference type="Gene3D" id="3.40.190.10">
    <property type="entry name" value="Periplasmic binding protein-like II"/>
    <property type="match status" value="2"/>
</dbReference>
<keyword evidence="1" id="KW-0732">Signal</keyword>
<reference evidence="4" key="2">
    <citation type="journal article" date="2019" name="MicrobiologyOpen">
        <title>High-quality draft genome sequence of Gaiella occulta isolated from a 150 meter deep mineral water borehole and comparison with the genome sequences of other deep-branching lineages of the phylum Actinobacteria.</title>
        <authorList>
            <person name="Severino R."/>
            <person name="Froufe H.J.C."/>
            <person name="Barroso C."/>
            <person name="Albuquerque L."/>
            <person name="Lobo-da-Cunha A."/>
            <person name="da Costa M.S."/>
            <person name="Egas C."/>
        </authorList>
    </citation>
    <scope>NUCLEOTIDE SEQUENCE [LARGE SCALE GENOMIC DNA]</scope>
    <source>
        <strain evidence="4">F2-233</strain>
    </source>
</reference>
<evidence type="ECO:0000313" key="3">
    <source>
        <dbReference type="EMBL" id="RDI73878.1"/>
    </source>
</evidence>
<dbReference type="AlphaFoldDB" id="A0A7M2YWQ4"/>
<protein>
    <submittedName>
        <fullName evidence="3">ABC-type amino acid transport/signal transduction systems periplasmic component/domain</fullName>
    </submittedName>
</protein>
<feature type="domain" description="Solute-binding protein family 3/N-terminal" evidence="2">
    <location>
        <begin position="17"/>
        <end position="237"/>
    </location>
</feature>
<reference evidence="3 4" key="1">
    <citation type="submission" date="2018-07" db="EMBL/GenBank/DDBJ databases">
        <title>High-quality-draft genome sequence of Gaiella occulta.</title>
        <authorList>
            <person name="Severino R."/>
            <person name="Froufe H.J.C."/>
            <person name="Rainey F.A."/>
            <person name="Barroso C."/>
            <person name="Albuquerque L."/>
            <person name="Lobo-Da-Cunha A."/>
            <person name="Da Costa M.S."/>
            <person name="Egas C."/>
        </authorList>
    </citation>
    <scope>NUCLEOTIDE SEQUENCE [LARGE SCALE GENOMIC DNA]</scope>
    <source>
        <strain evidence="3 4">F2-233</strain>
    </source>
</reference>
<dbReference type="CDD" id="cd13530">
    <property type="entry name" value="PBP2_peptides_like"/>
    <property type="match status" value="1"/>
</dbReference>
<comment type="caution">
    <text evidence="3">The sequence shown here is derived from an EMBL/GenBank/DDBJ whole genome shotgun (WGS) entry which is preliminary data.</text>
</comment>
<dbReference type="EMBL" id="QQZY01000006">
    <property type="protein sequence ID" value="RDI73878.1"/>
    <property type="molecule type" value="Genomic_DNA"/>
</dbReference>
<evidence type="ECO:0000256" key="1">
    <source>
        <dbReference type="ARBA" id="ARBA00022729"/>
    </source>
</evidence>
<name>A0A7M2YWQ4_9ACTN</name>